<dbReference type="EMBL" id="MLFU01000436">
    <property type="protein sequence ID" value="KAK1453044.1"/>
    <property type="molecule type" value="Genomic_DNA"/>
</dbReference>
<evidence type="ECO:0000313" key="2">
    <source>
        <dbReference type="EMBL" id="KAK1452814.1"/>
    </source>
</evidence>
<comment type="caution">
    <text evidence="1">The sequence shown here is derived from an EMBL/GenBank/DDBJ whole genome shotgun (WGS) entry which is preliminary data.</text>
</comment>
<evidence type="ECO:0000313" key="1">
    <source>
        <dbReference type="EMBL" id="KAK1446721.1"/>
    </source>
</evidence>
<evidence type="ECO:0000313" key="3">
    <source>
        <dbReference type="EMBL" id="KAK1453044.1"/>
    </source>
</evidence>
<reference evidence="1 6" key="1">
    <citation type="submission" date="2016-10" db="EMBL/GenBank/DDBJ databases">
        <title>The genome sequence of Colletotrichum fioriniae PJ7.</title>
        <authorList>
            <person name="Baroncelli R."/>
        </authorList>
    </citation>
    <scope>NUCLEOTIDE SEQUENCE [LARGE SCALE GENOMIC DNA]</scope>
    <source>
        <strain evidence="1 6">Tom-12</strain>
    </source>
</reference>
<evidence type="ECO:0000313" key="6">
    <source>
        <dbReference type="Proteomes" id="UP001227543"/>
    </source>
</evidence>
<dbReference type="GeneID" id="85417363"/>
<protein>
    <submittedName>
        <fullName evidence="1">Uncharacterized protein</fullName>
    </submittedName>
</protein>
<evidence type="ECO:0000313" key="5">
    <source>
        <dbReference type="EMBL" id="KAK1460479.1"/>
    </source>
</evidence>
<dbReference type="Proteomes" id="UP001227543">
    <property type="component" value="Unassembled WGS sequence"/>
</dbReference>
<dbReference type="RefSeq" id="XP_060372298.1">
    <property type="nucleotide sequence ID" value="XM_060533125.1"/>
</dbReference>
<proteinExistence type="predicted"/>
<organism evidence="1 6">
    <name type="scientific">Colletotrichum tamarilloi</name>
    <dbReference type="NCBI Taxonomy" id="1209934"/>
    <lineage>
        <taxon>Eukaryota</taxon>
        <taxon>Fungi</taxon>
        <taxon>Dikarya</taxon>
        <taxon>Ascomycota</taxon>
        <taxon>Pezizomycotina</taxon>
        <taxon>Sordariomycetes</taxon>
        <taxon>Hypocreomycetidae</taxon>
        <taxon>Glomerellales</taxon>
        <taxon>Glomerellaceae</taxon>
        <taxon>Colletotrichum</taxon>
        <taxon>Colletotrichum acutatum species complex</taxon>
    </lineage>
</organism>
<dbReference type="EMBL" id="MLFU01000447">
    <property type="protein sequence ID" value="KAK1452814.1"/>
    <property type="molecule type" value="Genomic_DNA"/>
</dbReference>
<dbReference type="EMBL" id="MLFU01000562">
    <property type="protein sequence ID" value="KAK1446721.1"/>
    <property type="molecule type" value="Genomic_DNA"/>
</dbReference>
<evidence type="ECO:0000313" key="4">
    <source>
        <dbReference type="EMBL" id="KAK1457133.1"/>
    </source>
</evidence>
<sequence>MRTFCFLPQVYSRSLRHQHIHGGLPDLLYLN</sequence>
<accession>A0ABQ9QFS9</accession>
<keyword evidence="6" id="KW-1185">Reference proteome</keyword>
<gene>
    <name evidence="5" type="ORF">CTAM01_17136</name>
    <name evidence="4" type="ORF">CTAM01_17203</name>
    <name evidence="3" type="ORF">CTAM01_17242</name>
    <name evidence="2" type="ORF">CTAM01_17257</name>
    <name evidence="1" type="ORF">CTAM01_17370</name>
</gene>
<dbReference type="EMBL" id="MLFU01000404">
    <property type="protein sequence ID" value="KAK1457133.1"/>
    <property type="molecule type" value="Genomic_DNA"/>
</dbReference>
<name>A0ABQ9QFS9_9PEZI</name>
<dbReference type="EMBL" id="MLFU01000362">
    <property type="protein sequence ID" value="KAK1460479.1"/>
    <property type="molecule type" value="Genomic_DNA"/>
</dbReference>